<feature type="region of interest" description="Disordered" evidence="1">
    <location>
        <begin position="241"/>
        <end position="261"/>
    </location>
</feature>
<dbReference type="EMBL" id="CP090163">
    <property type="protein sequence ID" value="UJO11196.1"/>
    <property type="molecule type" value="Genomic_DNA"/>
</dbReference>
<dbReference type="RefSeq" id="XP_047755562.1">
    <property type="nucleotide sequence ID" value="XM_047901204.1"/>
</dbReference>
<proteinExistence type="predicted"/>
<feature type="compositionally biased region" description="Basic and acidic residues" evidence="1">
    <location>
        <begin position="335"/>
        <end position="356"/>
    </location>
</feature>
<feature type="compositionally biased region" description="Acidic residues" evidence="1">
    <location>
        <begin position="182"/>
        <end position="192"/>
    </location>
</feature>
<sequence length="401" mass="44509">MHFPPPPNSRYLLPPLLACLPTSFASPRPPPALLPLLAPLLRQRLNYLSGDSNGNNGWLPLLSWDTQRASKLPAVVERMDLEPHPVSGELEIEDTRPAKYRRLDEETLQSRLEVEQFGLAPVFVWCEKDDHGGTESGWKLSELRTMDDLEDGTEWLETPSAANDAALAQKEEAPQVAATQLQEEEDDEDDDYWNAYDQTPAARTPAKRSPAPMSSSILGTSSRTTAKEDQDYYARYGEEVQPAMDSHDPDEDTGDIGNSTLTGRAMLESSQQTIPGPGDSAGITDQADYLSSLQPHTAWTKPHDSAVQTALDQSINGEHELSMPRPLSPTTSHSSVDKLEERAAEMSSSHESDRAQHAIKQHISTDMKSLFRLARANGMSREEFKRIVKTELDVLSMHEQD</sequence>
<dbReference type="KEGG" id="ffu:CLAFUR5_02056"/>
<name>A0A9Q8L5E7_PASFU</name>
<dbReference type="GeneID" id="71981934"/>
<dbReference type="OrthoDB" id="5578001at2759"/>
<evidence type="ECO:0000256" key="1">
    <source>
        <dbReference type="SAM" id="MobiDB-lite"/>
    </source>
</evidence>
<dbReference type="Proteomes" id="UP000756132">
    <property type="component" value="Chromosome 1"/>
</dbReference>
<accession>A0A9Q8L5E7</accession>
<dbReference type="OMA" id="RYADVQP"/>
<protein>
    <submittedName>
        <fullName evidence="2">Uncharacterized protein</fullName>
    </submittedName>
</protein>
<reference evidence="2" key="1">
    <citation type="submission" date="2021-12" db="EMBL/GenBank/DDBJ databases">
        <authorList>
            <person name="Zaccaron A."/>
            <person name="Stergiopoulos I."/>
        </authorList>
    </citation>
    <scope>NUCLEOTIDE SEQUENCE</scope>
    <source>
        <strain evidence="2">Race5_Kim</strain>
    </source>
</reference>
<feature type="region of interest" description="Disordered" evidence="1">
    <location>
        <begin position="170"/>
        <end position="228"/>
    </location>
</feature>
<evidence type="ECO:0000313" key="3">
    <source>
        <dbReference type="Proteomes" id="UP000756132"/>
    </source>
</evidence>
<keyword evidence="3" id="KW-1185">Reference proteome</keyword>
<feature type="region of interest" description="Disordered" evidence="1">
    <location>
        <begin position="316"/>
        <end position="361"/>
    </location>
</feature>
<feature type="compositionally biased region" description="Polar residues" evidence="1">
    <location>
        <begin position="212"/>
        <end position="224"/>
    </location>
</feature>
<organism evidence="2 3">
    <name type="scientific">Passalora fulva</name>
    <name type="common">Tomato leaf mold</name>
    <name type="synonym">Cladosporium fulvum</name>
    <dbReference type="NCBI Taxonomy" id="5499"/>
    <lineage>
        <taxon>Eukaryota</taxon>
        <taxon>Fungi</taxon>
        <taxon>Dikarya</taxon>
        <taxon>Ascomycota</taxon>
        <taxon>Pezizomycotina</taxon>
        <taxon>Dothideomycetes</taxon>
        <taxon>Dothideomycetidae</taxon>
        <taxon>Mycosphaerellales</taxon>
        <taxon>Mycosphaerellaceae</taxon>
        <taxon>Fulvia</taxon>
    </lineage>
</organism>
<dbReference type="AlphaFoldDB" id="A0A9Q8L5E7"/>
<evidence type="ECO:0000313" key="2">
    <source>
        <dbReference type="EMBL" id="UJO11196.1"/>
    </source>
</evidence>
<gene>
    <name evidence="2" type="ORF">CLAFUR5_02056</name>
</gene>
<reference evidence="2" key="2">
    <citation type="journal article" date="2022" name="Microb. Genom.">
        <title>A chromosome-scale genome assembly of the tomato pathogen Cladosporium fulvum reveals a compartmentalized genome architecture and the presence of a dispensable chromosome.</title>
        <authorList>
            <person name="Zaccaron A.Z."/>
            <person name="Chen L.H."/>
            <person name="Samaras A."/>
            <person name="Stergiopoulos I."/>
        </authorList>
    </citation>
    <scope>NUCLEOTIDE SEQUENCE</scope>
    <source>
        <strain evidence="2">Race5_Kim</strain>
    </source>
</reference>